<evidence type="ECO:0000313" key="2">
    <source>
        <dbReference type="Proteomes" id="UP001186974"/>
    </source>
</evidence>
<reference evidence="1" key="1">
    <citation type="submission" date="2024-09" db="EMBL/GenBank/DDBJ databases">
        <title>Black Yeasts Isolated from many extreme environments.</title>
        <authorList>
            <person name="Coleine C."/>
            <person name="Stajich J.E."/>
            <person name="Selbmann L."/>
        </authorList>
    </citation>
    <scope>NUCLEOTIDE SEQUENCE</scope>
    <source>
        <strain evidence="1">CCFEE 5737</strain>
    </source>
</reference>
<comment type="caution">
    <text evidence="1">The sequence shown here is derived from an EMBL/GenBank/DDBJ whole genome shotgun (WGS) entry which is preliminary data.</text>
</comment>
<evidence type="ECO:0000313" key="1">
    <source>
        <dbReference type="EMBL" id="KAK3080289.1"/>
    </source>
</evidence>
<name>A0ACC3DU14_9PEZI</name>
<dbReference type="EMBL" id="JAWDJW010000638">
    <property type="protein sequence ID" value="KAK3080289.1"/>
    <property type="molecule type" value="Genomic_DNA"/>
</dbReference>
<feature type="non-terminal residue" evidence="1">
    <location>
        <position position="61"/>
    </location>
</feature>
<keyword evidence="2" id="KW-1185">Reference proteome</keyword>
<proteinExistence type="predicted"/>
<dbReference type="Proteomes" id="UP001186974">
    <property type="component" value="Unassembled WGS sequence"/>
</dbReference>
<sequence>LKIRPVNFVVELFVVLEHGRRANLSIARFTQTKGAASSFKKVAEAVENVFGARDLLVVDQA</sequence>
<gene>
    <name evidence="1" type="ORF">LTS18_002636</name>
</gene>
<accession>A0ACC3DU14</accession>
<organism evidence="1 2">
    <name type="scientific">Coniosporium uncinatum</name>
    <dbReference type="NCBI Taxonomy" id="93489"/>
    <lineage>
        <taxon>Eukaryota</taxon>
        <taxon>Fungi</taxon>
        <taxon>Dikarya</taxon>
        <taxon>Ascomycota</taxon>
        <taxon>Pezizomycotina</taxon>
        <taxon>Dothideomycetes</taxon>
        <taxon>Dothideomycetes incertae sedis</taxon>
        <taxon>Coniosporium</taxon>
    </lineage>
</organism>
<protein>
    <submittedName>
        <fullName evidence="1">Uncharacterized protein</fullName>
    </submittedName>
</protein>
<feature type="non-terminal residue" evidence="1">
    <location>
        <position position="1"/>
    </location>
</feature>